<evidence type="ECO:0000313" key="2">
    <source>
        <dbReference type="EMBL" id="MFD2792546.1"/>
    </source>
</evidence>
<proteinExistence type="predicted"/>
<comment type="caution">
    <text evidence="2">The sequence shown here is derived from an EMBL/GenBank/DDBJ whole genome shotgun (WGS) entry which is preliminary data.</text>
</comment>
<organism evidence="2 3">
    <name type="scientific">Promicromonospora vindobonensis</name>
    <dbReference type="NCBI Taxonomy" id="195748"/>
    <lineage>
        <taxon>Bacteria</taxon>
        <taxon>Bacillati</taxon>
        <taxon>Actinomycetota</taxon>
        <taxon>Actinomycetes</taxon>
        <taxon>Micrococcales</taxon>
        <taxon>Promicromonosporaceae</taxon>
        <taxon>Promicromonospora</taxon>
    </lineage>
</organism>
<reference evidence="3" key="1">
    <citation type="journal article" date="2019" name="Int. J. Syst. Evol. Microbiol.">
        <title>The Global Catalogue of Microorganisms (GCM) 10K type strain sequencing project: providing services to taxonomists for standard genome sequencing and annotation.</title>
        <authorList>
            <consortium name="The Broad Institute Genomics Platform"/>
            <consortium name="The Broad Institute Genome Sequencing Center for Infectious Disease"/>
            <person name="Wu L."/>
            <person name="Ma J."/>
        </authorList>
    </citation>
    <scope>NUCLEOTIDE SEQUENCE [LARGE SCALE GENOMIC DNA]</scope>
    <source>
        <strain evidence="3">CCM 7044</strain>
    </source>
</reference>
<sequence length="187" mass="20245">MRPTTTVRPFQVGDNVRAAGLFDEAMRSGPILLIHDCPAKIGHEAFCAAYVEVDKSLPETDPKRLVQVFLTADATGPLNERHRIELLGDGLTEAIDSASHRSSSQAGLASLITSGGAVTQPNPAPSDDSTHLLDRLPGEPNARDLDPVYGFTADVERYERPTVWLTREQYTALGEPQQITVTIGAVR</sequence>
<keyword evidence="3" id="KW-1185">Reference proteome</keyword>
<evidence type="ECO:0000256" key="1">
    <source>
        <dbReference type="SAM" id="MobiDB-lite"/>
    </source>
</evidence>
<name>A0ABW5VNF2_9MICO</name>
<dbReference type="EMBL" id="JBHUOG010000001">
    <property type="protein sequence ID" value="MFD2792546.1"/>
    <property type="molecule type" value="Genomic_DNA"/>
</dbReference>
<feature type="compositionally biased region" description="Basic and acidic residues" evidence="1">
    <location>
        <begin position="128"/>
        <end position="146"/>
    </location>
</feature>
<gene>
    <name evidence="2" type="ORF">ACFS27_03195</name>
</gene>
<feature type="region of interest" description="Disordered" evidence="1">
    <location>
        <begin position="115"/>
        <end position="147"/>
    </location>
</feature>
<evidence type="ECO:0000313" key="3">
    <source>
        <dbReference type="Proteomes" id="UP001597479"/>
    </source>
</evidence>
<dbReference type="RefSeq" id="WP_377180270.1">
    <property type="nucleotide sequence ID" value="NZ_JBHUOG010000001.1"/>
</dbReference>
<accession>A0ABW5VNF2</accession>
<protein>
    <submittedName>
        <fullName evidence="2">Uncharacterized protein</fullName>
    </submittedName>
</protein>
<dbReference type="Proteomes" id="UP001597479">
    <property type="component" value="Unassembled WGS sequence"/>
</dbReference>